<feature type="region of interest" description="Disordered" evidence="6">
    <location>
        <begin position="1039"/>
        <end position="1064"/>
    </location>
</feature>
<evidence type="ECO:0000259" key="8">
    <source>
        <dbReference type="PROSITE" id="PS51938"/>
    </source>
</evidence>
<organism evidence="9 10">
    <name type="scientific">Popillia japonica</name>
    <name type="common">Japanese beetle</name>
    <dbReference type="NCBI Taxonomy" id="7064"/>
    <lineage>
        <taxon>Eukaryota</taxon>
        <taxon>Metazoa</taxon>
        <taxon>Ecdysozoa</taxon>
        <taxon>Arthropoda</taxon>
        <taxon>Hexapoda</taxon>
        <taxon>Insecta</taxon>
        <taxon>Pterygota</taxon>
        <taxon>Neoptera</taxon>
        <taxon>Endopterygota</taxon>
        <taxon>Coleoptera</taxon>
        <taxon>Polyphaga</taxon>
        <taxon>Scarabaeiformia</taxon>
        <taxon>Scarabaeidae</taxon>
        <taxon>Rutelinae</taxon>
        <taxon>Popillia</taxon>
    </lineage>
</organism>
<comment type="similarity">
    <text evidence="5">Belongs to the UNR family.</text>
</comment>
<dbReference type="PANTHER" id="PTHR12913">
    <property type="entry name" value="UNR PROTEIN N-RAS UPSTREAM GENE PROTEIN"/>
    <property type="match status" value="1"/>
</dbReference>
<dbReference type="InterPro" id="IPR002059">
    <property type="entry name" value="CSP_DNA-bd"/>
</dbReference>
<dbReference type="InterPro" id="IPR056400">
    <property type="entry name" value="CSDE1"/>
</dbReference>
<dbReference type="Pfam" id="PF00313">
    <property type="entry name" value="CSD"/>
    <property type="match status" value="4"/>
</dbReference>
<dbReference type="EMBL" id="JASPKY010000262">
    <property type="protein sequence ID" value="KAK9712516.1"/>
    <property type="molecule type" value="Genomic_DNA"/>
</dbReference>
<evidence type="ECO:0000256" key="2">
    <source>
        <dbReference type="ARBA" id="ARBA00022490"/>
    </source>
</evidence>
<name>A0AAW1K4I6_POPJA</name>
<evidence type="ECO:0000256" key="3">
    <source>
        <dbReference type="ARBA" id="ARBA00022737"/>
    </source>
</evidence>
<comment type="subcellular location">
    <subcellularLocation>
        <location evidence="1">Cytoplasm</location>
    </subcellularLocation>
</comment>
<dbReference type="FunFam" id="2.40.50.140:FF:000055">
    <property type="entry name" value="Cold shock domain containing E1, RNA-binding"/>
    <property type="match status" value="1"/>
</dbReference>
<evidence type="ECO:0000313" key="9">
    <source>
        <dbReference type="EMBL" id="KAK9712516.1"/>
    </source>
</evidence>
<keyword evidence="2" id="KW-0963">Cytoplasm</keyword>
<feature type="domain" description="CSD" evidence="7">
    <location>
        <begin position="943"/>
        <end position="1007"/>
    </location>
</feature>
<feature type="domain" description="CSD" evidence="7">
    <location>
        <begin position="786"/>
        <end position="852"/>
    </location>
</feature>
<dbReference type="Pfam" id="PF23456">
    <property type="entry name" value="CSDE1"/>
    <property type="match status" value="4"/>
</dbReference>
<dbReference type="GO" id="GO:1905172">
    <property type="term" value="F:RISC complex binding"/>
    <property type="evidence" value="ECO:0007669"/>
    <property type="project" value="UniProtKB-ARBA"/>
</dbReference>
<dbReference type="Gene3D" id="2.40.50.140">
    <property type="entry name" value="Nucleic acid-binding proteins"/>
    <property type="match status" value="7"/>
</dbReference>
<evidence type="ECO:0000256" key="5">
    <source>
        <dbReference type="ARBA" id="ARBA00044751"/>
    </source>
</evidence>
<dbReference type="Pfam" id="PF12901">
    <property type="entry name" value="SUZ-C"/>
    <property type="match status" value="1"/>
</dbReference>
<dbReference type="CDD" id="cd04458">
    <property type="entry name" value="CSP_CDS"/>
    <property type="match status" value="3"/>
</dbReference>
<dbReference type="PANTHER" id="PTHR12913:SF1">
    <property type="entry name" value="COLD SHOCK DOMAIN-CONTAINING PROTEIN E1"/>
    <property type="match status" value="1"/>
</dbReference>
<dbReference type="InterPro" id="IPR019844">
    <property type="entry name" value="CSD_CS"/>
</dbReference>
<dbReference type="GO" id="GO:0005737">
    <property type="term" value="C:cytoplasm"/>
    <property type="evidence" value="ECO:0007669"/>
    <property type="project" value="UniProtKB-SubCell"/>
</dbReference>
<evidence type="ECO:0000256" key="1">
    <source>
        <dbReference type="ARBA" id="ARBA00004496"/>
    </source>
</evidence>
<dbReference type="InterPro" id="IPR024642">
    <property type="entry name" value="SUZ-C"/>
</dbReference>
<dbReference type="AlphaFoldDB" id="A0AAW1K4I6"/>
<feature type="domain" description="SUZ-C" evidence="8">
    <location>
        <begin position="1013"/>
        <end position="1053"/>
    </location>
</feature>
<dbReference type="InterPro" id="IPR011129">
    <property type="entry name" value="CSD"/>
</dbReference>
<dbReference type="Proteomes" id="UP001458880">
    <property type="component" value="Unassembled WGS sequence"/>
</dbReference>
<dbReference type="PROSITE" id="PS51938">
    <property type="entry name" value="SUZ_C"/>
    <property type="match status" value="1"/>
</dbReference>
<proteinExistence type="inferred from homology"/>
<dbReference type="PROSITE" id="PS00352">
    <property type="entry name" value="CSD_1"/>
    <property type="match status" value="2"/>
</dbReference>
<evidence type="ECO:0000256" key="6">
    <source>
        <dbReference type="SAM" id="MobiDB-lite"/>
    </source>
</evidence>
<feature type="domain" description="CSD" evidence="7">
    <location>
        <begin position="445"/>
        <end position="513"/>
    </location>
</feature>
<feature type="domain" description="CSD" evidence="7">
    <location>
        <begin position="600"/>
        <end position="668"/>
    </location>
</feature>
<keyword evidence="10" id="KW-1185">Reference proteome</keyword>
<feature type="domain" description="CSD" evidence="7">
    <location>
        <begin position="126"/>
        <end position="190"/>
    </location>
</feature>
<gene>
    <name evidence="9" type="ORF">QE152_g24833</name>
</gene>
<dbReference type="InterPro" id="IPR012340">
    <property type="entry name" value="NA-bd_OB-fold"/>
</dbReference>
<evidence type="ECO:0000259" key="7">
    <source>
        <dbReference type="PROSITE" id="PS51857"/>
    </source>
</evidence>
<keyword evidence="4" id="KW-0694">RNA-binding</keyword>
<sequence length="1064" mass="119436">MSTNPQWKSFQPPDTMNQDSAILDFKTMTSNAKSQAFNFNNRSTSSSRFGSDFPTLQDKSSSFNSNLYGSSSATNATGRFPIGTFSLDTNNMYNSSGDSLSNSVFSNGNNSNSSYSDSNSANLGTRETGIIEKLLHSYGFIQCCERQARLFFHFSQFSGNIEHLKIGDPVEFEMTYDRRTGKPIASAVTKISPEVVMSEERVTGTVTTELRGEGSSGDTQGRISYENRGECFFLPYTKDDVEGNVTLRSGDKVSFQIATNNRGNLGACHVRLENPAHPVKYQGVVCSMKESFGFIERADVVKEIFFHFSEAKTKEELRLGDDVEFIIQTRNGKEVACNITRLPAGTVIFEDLKPEILRGQVLKPLDRGNNARHQTDALPGRIRYRAPDHSEVEISFGEKDQRGDFTLRHGDWVQFKIATDRRDQLNRATQIMLLEESFMVSGERREQGVVASVKDGFGFLRCVEREPRLFFHFNEVLDVDHDVQVGEEFEFTVIQDQTSTFSNNRQSAIRMKLLAPGTVQFEMTMETNLTGIVSKDIPNSWANRSPTKNQNGEHVAESGTITYQLNGIKKTVPFYSKDCDVRHFPKHGDKESFMVSGERREQGVVASVKDGFGFLRCVEREPRLFFHFNEVLDVDHDVQVGEEFEFTVIQDQTSTFSNNRQSAIRMKLLAPGTVQFEMTMETNLTGIVSKDIPNSWANRSPTKNQNGEHVAESGTITYQLNGIKKTVPFYSKDCDVRHFPKHGDKVHFNINQVKRNKELIAVEIQVVQLASQTNGVSKHNSRNSQIYQGFIAALKDGFGFIETIDHDREVFFHFSNFDGDPNNLELGQEVEYNLGIRGGNSGSCSSAENVKIIPKGSISLPVISGEVLEGYVVRPLRSVNPDQNEYSGLIRVKMETPDEKVQEYEFGIMGLVNKRELLQVNDHVQFQVDSTVRAANIIAVRKKLRAAVDAIKGQFGFLAYEVEEGKKLFFHISEVKDKVDLQIGDQVEFVLVTNQRSGKSSACNVVKVSDVQARPERLISRLRTISLDDTGPRIIVIRQPKGPDGSKGFSTETRQMRQTVGLPE</sequence>
<dbReference type="PROSITE" id="PS51857">
    <property type="entry name" value="CSD_2"/>
    <property type="match status" value="6"/>
</dbReference>
<dbReference type="SUPFAM" id="SSF50249">
    <property type="entry name" value="Nucleic acid-binding proteins"/>
    <property type="match status" value="6"/>
</dbReference>
<protein>
    <submittedName>
        <fullName evidence="9">SUZ-C motif</fullName>
    </submittedName>
</protein>
<accession>A0AAW1K4I6</accession>
<evidence type="ECO:0000313" key="10">
    <source>
        <dbReference type="Proteomes" id="UP001458880"/>
    </source>
</evidence>
<keyword evidence="3" id="KW-0677">Repeat</keyword>
<feature type="compositionally biased region" description="Polar residues" evidence="6">
    <location>
        <begin position="1048"/>
        <end position="1058"/>
    </location>
</feature>
<comment type="caution">
    <text evidence="9">The sequence shown here is derived from an EMBL/GenBank/DDBJ whole genome shotgun (WGS) entry which is preliminary data.</text>
</comment>
<evidence type="ECO:0000256" key="4">
    <source>
        <dbReference type="ARBA" id="ARBA00022884"/>
    </source>
</evidence>
<dbReference type="SMART" id="SM00357">
    <property type="entry name" value="CSP"/>
    <property type="match status" value="6"/>
</dbReference>
<dbReference type="GO" id="GO:0003723">
    <property type="term" value="F:RNA binding"/>
    <property type="evidence" value="ECO:0007669"/>
    <property type="project" value="UniProtKB-KW"/>
</dbReference>
<reference evidence="9 10" key="1">
    <citation type="journal article" date="2024" name="BMC Genomics">
        <title>De novo assembly and annotation of Popillia japonica's genome with initial clues to its potential as an invasive pest.</title>
        <authorList>
            <person name="Cucini C."/>
            <person name="Boschi S."/>
            <person name="Funari R."/>
            <person name="Cardaioli E."/>
            <person name="Iannotti N."/>
            <person name="Marturano G."/>
            <person name="Paoli F."/>
            <person name="Bruttini M."/>
            <person name="Carapelli A."/>
            <person name="Frati F."/>
            <person name="Nardi F."/>
        </authorList>
    </citation>
    <scope>NUCLEOTIDE SEQUENCE [LARGE SCALE GENOMIC DNA]</scope>
    <source>
        <strain evidence="9">DMR45628</strain>
    </source>
</reference>
<feature type="domain" description="CSD" evidence="7">
    <location>
        <begin position="280"/>
        <end position="341"/>
    </location>
</feature>